<evidence type="ECO:0000256" key="2">
    <source>
        <dbReference type="ARBA" id="ARBA00022701"/>
    </source>
</evidence>
<protein>
    <recommendedName>
        <fullName evidence="6">Protein SPIRAL1-like 5</fullName>
    </recommendedName>
</protein>
<organism evidence="4 5">
    <name type="scientific">Ambrosia artemisiifolia</name>
    <name type="common">Common ragweed</name>
    <dbReference type="NCBI Taxonomy" id="4212"/>
    <lineage>
        <taxon>Eukaryota</taxon>
        <taxon>Viridiplantae</taxon>
        <taxon>Streptophyta</taxon>
        <taxon>Embryophyta</taxon>
        <taxon>Tracheophyta</taxon>
        <taxon>Spermatophyta</taxon>
        <taxon>Magnoliopsida</taxon>
        <taxon>eudicotyledons</taxon>
        <taxon>Gunneridae</taxon>
        <taxon>Pentapetalae</taxon>
        <taxon>asterids</taxon>
        <taxon>campanulids</taxon>
        <taxon>Asterales</taxon>
        <taxon>Asteraceae</taxon>
        <taxon>Asteroideae</taxon>
        <taxon>Heliantheae alliance</taxon>
        <taxon>Heliantheae</taxon>
        <taxon>Ambrosia</taxon>
    </lineage>
</organism>
<dbReference type="PANTHER" id="PTHR33403:SF19">
    <property type="entry name" value="PROTEIN SPIRAL1-LIKE 5"/>
    <property type="match status" value="1"/>
</dbReference>
<dbReference type="GO" id="GO:0043622">
    <property type="term" value="P:cortical microtubule organization"/>
    <property type="evidence" value="ECO:0007669"/>
    <property type="project" value="InterPro"/>
</dbReference>
<evidence type="ECO:0008006" key="6">
    <source>
        <dbReference type="Google" id="ProtNLM"/>
    </source>
</evidence>
<dbReference type="PANTHER" id="PTHR33403">
    <property type="entry name" value="SPR1"/>
    <property type="match status" value="1"/>
</dbReference>
<keyword evidence="5" id="KW-1185">Reference proteome</keyword>
<proteinExistence type="inferred from homology"/>
<dbReference type="AlphaFoldDB" id="A0AAD5BN60"/>
<keyword evidence="2" id="KW-0493">Microtubule</keyword>
<feature type="region of interest" description="Disordered" evidence="3">
    <location>
        <begin position="61"/>
        <end position="152"/>
    </location>
</feature>
<dbReference type="EMBL" id="JAMZMK010011734">
    <property type="protein sequence ID" value="KAI7726179.1"/>
    <property type="molecule type" value="Genomic_DNA"/>
</dbReference>
<accession>A0AAD5BN60</accession>
<comment type="similarity">
    <text evidence="1">Belongs to the SPIRAL1 family.</text>
</comment>
<comment type="caution">
    <text evidence="4">The sequence shown here is derived from an EMBL/GenBank/DDBJ whole genome shotgun (WGS) entry which is preliminary data.</text>
</comment>
<dbReference type="InterPro" id="IPR039613">
    <property type="entry name" value="SPR1/2/3/4/5"/>
</dbReference>
<evidence type="ECO:0000256" key="3">
    <source>
        <dbReference type="SAM" id="MobiDB-lite"/>
    </source>
</evidence>
<evidence type="ECO:0000313" key="4">
    <source>
        <dbReference type="EMBL" id="KAI7726179.1"/>
    </source>
</evidence>
<reference evidence="4" key="1">
    <citation type="submission" date="2022-06" db="EMBL/GenBank/DDBJ databases">
        <title>Uncovering the hologenomic basis of an extraordinary plant invasion.</title>
        <authorList>
            <person name="Bieker V.C."/>
            <person name="Martin M.D."/>
            <person name="Gilbert T."/>
            <person name="Hodgins K."/>
            <person name="Battlay P."/>
            <person name="Petersen B."/>
            <person name="Wilson J."/>
        </authorList>
    </citation>
    <scope>NUCLEOTIDE SEQUENCE</scope>
    <source>
        <strain evidence="4">AA19_3_7</strain>
        <tissue evidence="4">Leaf</tissue>
    </source>
</reference>
<sequence length="152" mass="16042">MSGRRSSGQGQSSLGYLFGNSAELGQQGDDQRPKVPSPSVSISRSGGGQSSLGYLFGSKALDQQSDHESKLSPLAVCVPPYGTDDVKEESPRKPLPSPSKLDDINNPSHKSYVYHKADGESPRDLLMTGRPSTRVTSVPGGASSVGYLFGDK</sequence>
<feature type="region of interest" description="Disordered" evidence="3">
    <location>
        <begin position="1"/>
        <end position="48"/>
    </location>
</feature>
<dbReference type="GO" id="GO:0010005">
    <property type="term" value="C:cortical microtubule, transverse to long axis"/>
    <property type="evidence" value="ECO:0007669"/>
    <property type="project" value="TreeGrafter"/>
</dbReference>
<gene>
    <name evidence="4" type="ORF">M8C21_009629</name>
</gene>
<name>A0AAD5BN60_AMBAR</name>
<feature type="compositionally biased region" description="Low complexity" evidence="3">
    <location>
        <begin position="1"/>
        <end position="13"/>
    </location>
</feature>
<evidence type="ECO:0000256" key="1">
    <source>
        <dbReference type="ARBA" id="ARBA00009656"/>
    </source>
</evidence>
<dbReference type="Proteomes" id="UP001206925">
    <property type="component" value="Unassembled WGS sequence"/>
</dbReference>
<evidence type="ECO:0000313" key="5">
    <source>
        <dbReference type="Proteomes" id="UP001206925"/>
    </source>
</evidence>